<dbReference type="AlphaFoldDB" id="A0AAD9KMJ3"/>
<dbReference type="EMBL" id="JAODUO010000895">
    <property type="protein sequence ID" value="KAK2173173.1"/>
    <property type="molecule type" value="Genomic_DNA"/>
</dbReference>
<reference evidence="1" key="1">
    <citation type="journal article" date="2023" name="Mol. Biol. Evol.">
        <title>Third-Generation Sequencing Reveals the Adaptive Role of the Epigenome in Three Deep-Sea Polychaetes.</title>
        <authorList>
            <person name="Perez M."/>
            <person name="Aroh O."/>
            <person name="Sun Y."/>
            <person name="Lan Y."/>
            <person name="Juniper S.K."/>
            <person name="Young C.R."/>
            <person name="Angers B."/>
            <person name="Qian P.Y."/>
        </authorList>
    </citation>
    <scope>NUCLEOTIDE SEQUENCE</scope>
    <source>
        <strain evidence="1">R07B-5</strain>
    </source>
</reference>
<comment type="caution">
    <text evidence="1">The sequence shown here is derived from an EMBL/GenBank/DDBJ whole genome shotgun (WGS) entry which is preliminary data.</text>
</comment>
<gene>
    <name evidence="1" type="ORF">NP493_895g00026</name>
</gene>
<name>A0AAD9KMJ3_RIDPI</name>
<protein>
    <recommendedName>
        <fullName evidence="3">DDE-1 domain-containing protein</fullName>
    </recommendedName>
</protein>
<dbReference type="Proteomes" id="UP001209878">
    <property type="component" value="Unassembled WGS sequence"/>
</dbReference>
<evidence type="ECO:0000313" key="2">
    <source>
        <dbReference type="Proteomes" id="UP001209878"/>
    </source>
</evidence>
<proteinExistence type="predicted"/>
<accession>A0AAD9KMJ3</accession>
<evidence type="ECO:0000313" key="1">
    <source>
        <dbReference type="EMBL" id="KAK2173173.1"/>
    </source>
</evidence>
<sequence length="182" mass="20858">MTNGRSFQKFLKDHFLSIVPCSRDNPVLVLYDGHRPYVNMPLIDWAEQQFIVLYLMPPQAVSAQHTEDSAFQPLKAAYQQQCDQFLIDNIGRIVTRYDVCDLVGKAYQQVMTQEVIVPTFRNMGVVPYDPTVVSYAYEDDDGEVVDRADEQESDEVKYVFVDVHVKSEQTEGEEVALKTEPL</sequence>
<keyword evidence="2" id="KW-1185">Reference proteome</keyword>
<organism evidence="1 2">
    <name type="scientific">Ridgeia piscesae</name>
    <name type="common">Tubeworm</name>
    <dbReference type="NCBI Taxonomy" id="27915"/>
    <lineage>
        <taxon>Eukaryota</taxon>
        <taxon>Metazoa</taxon>
        <taxon>Spiralia</taxon>
        <taxon>Lophotrochozoa</taxon>
        <taxon>Annelida</taxon>
        <taxon>Polychaeta</taxon>
        <taxon>Sedentaria</taxon>
        <taxon>Canalipalpata</taxon>
        <taxon>Sabellida</taxon>
        <taxon>Siboglinidae</taxon>
        <taxon>Ridgeia</taxon>
    </lineage>
</organism>
<evidence type="ECO:0008006" key="3">
    <source>
        <dbReference type="Google" id="ProtNLM"/>
    </source>
</evidence>